<dbReference type="PANTHER" id="PTHR11895:SF83">
    <property type="entry name" value="AMIDASE"/>
    <property type="match status" value="1"/>
</dbReference>
<evidence type="ECO:0000256" key="1">
    <source>
        <dbReference type="ARBA" id="ARBA00009199"/>
    </source>
</evidence>
<proteinExistence type="inferred from homology"/>
<dbReference type="PANTHER" id="PTHR11895">
    <property type="entry name" value="TRANSAMIDASE"/>
    <property type="match status" value="1"/>
</dbReference>
<dbReference type="OrthoDB" id="1879366at2759"/>
<evidence type="ECO:0000313" key="4">
    <source>
        <dbReference type="Proteomes" id="UP000799428"/>
    </source>
</evidence>
<dbReference type="InterPro" id="IPR020556">
    <property type="entry name" value="Amidase_CS"/>
</dbReference>
<reference evidence="3" key="1">
    <citation type="journal article" date="2020" name="Stud. Mycol.">
        <title>101 Dothideomycetes genomes: a test case for predicting lifestyles and emergence of pathogens.</title>
        <authorList>
            <person name="Haridas S."/>
            <person name="Albert R."/>
            <person name="Binder M."/>
            <person name="Bloem J."/>
            <person name="Labutti K."/>
            <person name="Salamov A."/>
            <person name="Andreopoulos B."/>
            <person name="Baker S."/>
            <person name="Barry K."/>
            <person name="Bills G."/>
            <person name="Bluhm B."/>
            <person name="Cannon C."/>
            <person name="Castanera R."/>
            <person name="Culley D."/>
            <person name="Daum C."/>
            <person name="Ezra D."/>
            <person name="Gonzalez J."/>
            <person name="Henrissat B."/>
            <person name="Kuo A."/>
            <person name="Liang C."/>
            <person name="Lipzen A."/>
            <person name="Lutzoni F."/>
            <person name="Magnuson J."/>
            <person name="Mondo S."/>
            <person name="Nolan M."/>
            <person name="Ohm R."/>
            <person name="Pangilinan J."/>
            <person name="Park H.-J."/>
            <person name="Ramirez L."/>
            <person name="Alfaro M."/>
            <person name="Sun H."/>
            <person name="Tritt A."/>
            <person name="Yoshinaga Y."/>
            <person name="Zwiers L.-H."/>
            <person name="Turgeon B."/>
            <person name="Goodwin S."/>
            <person name="Spatafora J."/>
            <person name="Crous P."/>
            <person name="Grigoriev I."/>
        </authorList>
    </citation>
    <scope>NUCLEOTIDE SEQUENCE</scope>
    <source>
        <strain evidence="3">CBS 279.74</strain>
    </source>
</reference>
<keyword evidence="4" id="KW-1185">Reference proteome</keyword>
<comment type="similarity">
    <text evidence="1">Belongs to the amidase family.</text>
</comment>
<dbReference type="AlphaFoldDB" id="A0A6G1K6D8"/>
<dbReference type="InterPro" id="IPR036928">
    <property type="entry name" value="AS_sf"/>
</dbReference>
<evidence type="ECO:0000259" key="2">
    <source>
        <dbReference type="Pfam" id="PF01425"/>
    </source>
</evidence>
<feature type="domain" description="Amidase" evidence="2">
    <location>
        <begin position="93"/>
        <end position="521"/>
    </location>
</feature>
<protein>
    <submittedName>
        <fullName evidence="3">Amidase</fullName>
    </submittedName>
</protein>
<evidence type="ECO:0000313" key="3">
    <source>
        <dbReference type="EMBL" id="KAF2708095.1"/>
    </source>
</evidence>
<dbReference type="PROSITE" id="PS00571">
    <property type="entry name" value="AMIDASES"/>
    <property type="match status" value="1"/>
</dbReference>
<organism evidence="3 4">
    <name type="scientific">Pleomassaria siparia CBS 279.74</name>
    <dbReference type="NCBI Taxonomy" id="1314801"/>
    <lineage>
        <taxon>Eukaryota</taxon>
        <taxon>Fungi</taxon>
        <taxon>Dikarya</taxon>
        <taxon>Ascomycota</taxon>
        <taxon>Pezizomycotina</taxon>
        <taxon>Dothideomycetes</taxon>
        <taxon>Pleosporomycetidae</taxon>
        <taxon>Pleosporales</taxon>
        <taxon>Pleomassariaceae</taxon>
        <taxon>Pleomassaria</taxon>
    </lineage>
</organism>
<dbReference type="Gene3D" id="3.90.1300.10">
    <property type="entry name" value="Amidase signature (AS) domain"/>
    <property type="match status" value="1"/>
</dbReference>
<accession>A0A6G1K6D8</accession>
<dbReference type="InterPro" id="IPR000120">
    <property type="entry name" value="Amidase"/>
</dbReference>
<gene>
    <name evidence="3" type="ORF">K504DRAFT_408900</name>
</gene>
<dbReference type="EMBL" id="MU005772">
    <property type="protein sequence ID" value="KAF2708095.1"/>
    <property type="molecule type" value="Genomic_DNA"/>
</dbReference>
<dbReference type="GO" id="GO:0003824">
    <property type="term" value="F:catalytic activity"/>
    <property type="evidence" value="ECO:0007669"/>
    <property type="project" value="InterPro"/>
</dbReference>
<dbReference type="InterPro" id="IPR023631">
    <property type="entry name" value="Amidase_dom"/>
</dbReference>
<dbReference type="Pfam" id="PF01425">
    <property type="entry name" value="Amidase"/>
    <property type="match status" value="1"/>
</dbReference>
<dbReference type="Proteomes" id="UP000799428">
    <property type="component" value="Unassembled WGS sequence"/>
</dbReference>
<dbReference type="SUPFAM" id="SSF75304">
    <property type="entry name" value="Amidase signature (AS) enzymes"/>
    <property type="match status" value="1"/>
</dbReference>
<sequence length="536" mass="57248">MSVFSIDPKPGNPVTTAIFDTVSSSLGVTVDDVDKEDYRKLLAVFHESAEELMALPDLKPETDLIRFPRENVHFPERFANEHGAWAWRVRIKDSGSKSANGLLVGKTVALKDNIAVKDVPMLMGTNFVKGYVPKVDATVVTRVLEAGATIEGKGVCENMCHSATSHSAATGVVENPRAKGYSAGGSSSGCGVLVALGEIDMGIGADQGGSVRIPACNCGIVGFKPTFGMIPYTGCGSNEPTNDHLGPMTKTVLENALLLQAISGSDNIDDRGFAAPAPDAVPHYYDILEGLKTPKDLTNLRVGIVSESLTGASLDPRVKATFLVAAEGFRKLGAIVEEVSIPIHKKGPAIWTGVSKVGGYLNKTSGAFGRRGHQMLDLNELMYPLKQANWDDAYVSTKNIYLNGAYALTAFPQLLAKATNLSRQLRAAYDTALSQYDVLITPTLPYIATSHAPADATPLDQIAKQIGLTSNTCQFNQTGHPALTMPCGLLEIQEGPLAGSGVKLPVGLQIVGKWWAEETVLRVAHAWELSNDWETM</sequence>
<name>A0A6G1K6D8_9PLEO</name>